<keyword evidence="2" id="KW-0812">Transmembrane</keyword>
<dbReference type="InterPro" id="IPR055561">
    <property type="entry name" value="DUF7137"/>
</dbReference>
<feature type="region of interest" description="Disordered" evidence="1">
    <location>
        <begin position="382"/>
        <end position="426"/>
    </location>
</feature>
<dbReference type="NCBIfam" id="TIGR00049">
    <property type="entry name" value="iron-sulfur cluster assembly accessory protein"/>
    <property type="match status" value="1"/>
</dbReference>
<evidence type="ECO:0000259" key="4">
    <source>
        <dbReference type="Pfam" id="PF01521"/>
    </source>
</evidence>
<evidence type="ECO:0000313" key="7">
    <source>
        <dbReference type="Proteomes" id="UP000194280"/>
    </source>
</evidence>
<dbReference type="EMBL" id="MUNK01000043">
    <property type="protein sequence ID" value="OTA35500.1"/>
    <property type="molecule type" value="Genomic_DNA"/>
</dbReference>
<gene>
    <name evidence="6" type="ORF">BTJ68_04923</name>
</gene>
<dbReference type="Pfam" id="PF01521">
    <property type="entry name" value="Fe-S_biosyn"/>
    <property type="match status" value="1"/>
</dbReference>
<feature type="compositionally biased region" description="Polar residues" evidence="1">
    <location>
        <begin position="83"/>
        <end position="97"/>
    </location>
</feature>
<dbReference type="Gene3D" id="2.60.300.12">
    <property type="entry name" value="HesB-like domain"/>
    <property type="match status" value="1"/>
</dbReference>
<dbReference type="PANTHER" id="PTHR42028">
    <property type="entry name" value="CHROMOSOME 1, WHOLE GENOME SHOTGUN SEQUENCE"/>
    <property type="match status" value="1"/>
</dbReference>
<feature type="compositionally biased region" description="Polar residues" evidence="1">
    <location>
        <begin position="44"/>
        <end position="60"/>
    </location>
</feature>
<dbReference type="AlphaFoldDB" id="A0A1Z5THN0"/>
<feature type="region of interest" description="Disordered" evidence="1">
    <location>
        <begin position="42"/>
        <end position="148"/>
    </location>
</feature>
<dbReference type="STRING" id="1157616.A0A1Z5THN0"/>
<keyword evidence="7" id="KW-1185">Reference proteome</keyword>
<evidence type="ECO:0000259" key="5">
    <source>
        <dbReference type="Pfam" id="PF23585"/>
    </source>
</evidence>
<name>A0A1Z5THN0_HORWE</name>
<protein>
    <submittedName>
        <fullName evidence="6">Uncharacterized protein</fullName>
    </submittedName>
</protein>
<feature type="chain" id="PRO_5012690166" evidence="3">
    <location>
        <begin position="20"/>
        <end position="548"/>
    </location>
</feature>
<evidence type="ECO:0000256" key="3">
    <source>
        <dbReference type="SAM" id="SignalP"/>
    </source>
</evidence>
<evidence type="ECO:0000256" key="2">
    <source>
        <dbReference type="SAM" id="Phobius"/>
    </source>
</evidence>
<reference evidence="6 7" key="1">
    <citation type="submission" date="2017-01" db="EMBL/GenBank/DDBJ databases">
        <title>The recent genome duplication of the halophilic yeast Hortaea werneckii: insights from long-read sequencing.</title>
        <authorList>
            <person name="Sinha S."/>
            <person name="Flibotte S."/>
            <person name="Neira M."/>
            <person name="Lenassi M."/>
            <person name="Gostincar C."/>
            <person name="Stajich J.E."/>
            <person name="Nislow C.E."/>
        </authorList>
    </citation>
    <scope>NUCLEOTIDE SEQUENCE [LARGE SCALE GENOMIC DNA]</scope>
    <source>
        <strain evidence="6 7">EXF-2000</strain>
    </source>
</reference>
<feature type="transmembrane region" description="Helical" evidence="2">
    <location>
        <begin position="296"/>
        <end position="320"/>
    </location>
</feature>
<dbReference type="InParanoid" id="A0A1Z5THN0"/>
<proteinExistence type="predicted"/>
<dbReference type="InterPro" id="IPR000361">
    <property type="entry name" value="ATAP_core_dom"/>
</dbReference>
<feature type="domain" description="Core" evidence="4">
    <location>
        <begin position="427"/>
        <end position="542"/>
    </location>
</feature>
<comment type="caution">
    <text evidence="6">The sequence shown here is derived from an EMBL/GenBank/DDBJ whole genome shotgun (WGS) entry which is preliminary data.</text>
</comment>
<dbReference type="Pfam" id="PF23585">
    <property type="entry name" value="DUF7137"/>
    <property type="match status" value="1"/>
</dbReference>
<dbReference type="Proteomes" id="UP000194280">
    <property type="component" value="Unassembled WGS sequence"/>
</dbReference>
<feature type="signal peptide" evidence="3">
    <location>
        <begin position="1"/>
        <end position="19"/>
    </location>
</feature>
<keyword evidence="2" id="KW-0472">Membrane</keyword>
<dbReference type="InterPro" id="IPR016092">
    <property type="entry name" value="ATAP"/>
</dbReference>
<feature type="domain" description="DUF7137" evidence="5">
    <location>
        <begin position="142"/>
        <end position="281"/>
    </location>
</feature>
<keyword evidence="3" id="KW-0732">Signal</keyword>
<keyword evidence="2" id="KW-1133">Transmembrane helix</keyword>
<feature type="compositionally biased region" description="Low complexity" evidence="1">
    <location>
        <begin position="106"/>
        <end position="137"/>
    </location>
</feature>
<sequence>MRPAKVLASISLLAAASSAWPSAWQPLEAVKREIAPLVIRQDSDSTSSKFDLSYTGKQGNTATTEDSSTATSDSDAKTTGDSEATSTGGDSKSTATGEKTGDKTDASSATDSSKTGKSAKSTGTKTGKTTDSASTTSIDPRLPAGGISMITPNALTSHYYKIGTEAGKNFVTFAWNYTSLSVTPSAVDVLASCSLNSQTYTIATNLSITDPTQSVVWDTGKYQESATVPLLTETYTLIIHDAAKDVTATAGAGHLGSWSQFYFGMYTPQPYTPLSDWVCATCNGALSSVERQTLGFMFGMATVTVLTFGWFTGAAGLLILHDEMNTPTFARECVRSCRHIRPSTTKVVRPGQTLRSQARDFHTPSPLFLDFLAPSWRPTAQRTPFAAGSRSALSSRPPPSRRWLSSTPQRQAKAVQNPRKDDDGNEMHVTITPRAAHRLTAIAEQDKNPELALRVAVESGGCHGFQYLMSLVNTTEVDPTEDTLFENEQSVAKDGEYKAKLVMDEPSLELLNGSSIDYTMELIGSQFKVTGIPGAKSSCGCGTSFDVA</sequence>
<dbReference type="InterPro" id="IPR035903">
    <property type="entry name" value="HesB-like_dom_sf"/>
</dbReference>
<dbReference type="OrthoDB" id="2435509at2759"/>
<feature type="compositionally biased region" description="Low complexity" evidence="1">
    <location>
        <begin position="389"/>
        <end position="408"/>
    </location>
</feature>
<dbReference type="SUPFAM" id="SSF89360">
    <property type="entry name" value="HesB-like domain"/>
    <property type="match status" value="1"/>
</dbReference>
<organism evidence="6 7">
    <name type="scientific">Hortaea werneckii EXF-2000</name>
    <dbReference type="NCBI Taxonomy" id="1157616"/>
    <lineage>
        <taxon>Eukaryota</taxon>
        <taxon>Fungi</taxon>
        <taxon>Dikarya</taxon>
        <taxon>Ascomycota</taxon>
        <taxon>Pezizomycotina</taxon>
        <taxon>Dothideomycetes</taxon>
        <taxon>Dothideomycetidae</taxon>
        <taxon>Mycosphaerellales</taxon>
        <taxon>Teratosphaeriaceae</taxon>
        <taxon>Hortaea</taxon>
    </lineage>
</organism>
<feature type="compositionally biased region" description="Low complexity" evidence="1">
    <location>
        <begin position="61"/>
        <end position="73"/>
    </location>
</feature>
<evidence type="ECO:0000313" key="6">
    <source>
        <dbReference type="EMBL" id="OTA35500.1"/>
    </source>
</evidence>
<accession>A0A1Z5THN0</accession>
<dbReference type="PANTHER" id="PTHR42028:SF1">
    <property type="entry name" value="YALI0E30657P"/>
    <property type="match status" value="1"/>
</dbReference>
<dbReference type="GO" id="GO:0051536">
    <property type="term" value="F:iron-sulfur cluster binding"/>
    <property type="evidence" value="ECO:0007669"/>
    <property type="project" value="InterPro"/>
</dbReference>
<dbReference type="VEuPathDB" id="FungiDB:BTJ68_04923"/>
<dbReference type="GO" id="GO:0016226">
    <property type="term" value="P:iron-sulfur cluster assembly"/>
    <property type="evidence" value="ECO:0007669"/>
    <property type="project" value="InterPro"/>
</dbReference>
<evidence type="ECO:0000256" key="1">
    <source>
        <dbReference type="SAM" id="MobiDB-lite"/>
    </source>
</evidence>